<dbReference type="SUPFAM" id="SSF55486">
    <property type="entry name" value="Metalloproteases ('zincins'), catalytic domain"/>
    <property type="match status" value="2"/>
</dbReference>
<dbReference type="PROSITE" id="PS51864">
    <property type="entry name" value="ASTACIN"/>
    <property type="match status" value="1"/>
</dbReference>
<dbReference type="Proteomes" id="UP000094527">
    <property type="component" value="Unassembled WGS sequence"/>
</dbReference>
<evidence type="ECO:0000256" key="6">
    <source>
        <dbReference type="ARBA" id="ARBA00023049"/>
    </source>
</evidence>
<evidence type="ECO:0000313" key="10">
    <source>
        <dbReference type="Proteomes" id="UP000094527"/>
    </source>
</evidence>
<dbReference type="AlphaFoldDB" id="A0A1D2MY45"/>
<keyword evidence="5" id="KW-0862">Zinc</keyword>
<dbReference type="Pfam" id="PF01400">
    <property type="entry name" value="Astacin"/>
    <property type="match status" value="2"/>
</dbReference>
<evidence type="ECO:0000256" key="4">
    <source>
        <dbReference type="ARBA" id="ARBA00022801"/>
    </source>
</evidence>
<dbReference type="InterPro" id="IPR024079">
    <property type="entry name" value="MetalloPept_cat_dom_sf"/>
</dbReference>
<organism evidence="9 10">
    <name type="scientific">Orchesella cincta</name>
    <name type="common">Springtail</name>
    <name type="synonym">Podura cincta</name>
    <dbReference type="NCBI Taxonomy" id="48709"/>
    <lineage>
        <taxon>Eukaryota</taxon>
        <taxon>Metazoa</taxon>
        <taxon>Ecdysozoa</taxon>
        <taxon>Arthropoda</taxon>
        <taxon>Hexapoda</taxon>
        <taxon>Collembola</taxon>
        <taxon>Entomobryomorpha</taxon>
        <taxon>Entomobryoidea</taxon>
        <taxon>Orchesellidae</taxon>
        <taxon>Orchesellinae</taxon>
        <taxon>Orchesella</taxon>
    </lineage>
</organism>
<dbReference type="SMART" id="SM00235">
    <property type="entry name" value="ZnMc"/>
    <property type="match status" value="1"/>
</dbReference>
<evidence type="ECO:0000259" key="8">
    <source>
        <dbReference type="PROSITE" id="PS51864"/>
    </source>
</evidence>
<dbReference type="PANTHER" id="PTHR10127:SF780">
    <property type="entry name" value="METALLOENDOPEPTIDASE"/>
    <property type="match status" value="1"/>
</dbReference>
<evidence type="ECO:0000256" key="5">
    <source>
        <dbReference type="ARBA" id="ARBA00022833"/>
    </source>
</evidence>
<keyword evidence="6" id="KW-0482">Metalloprotease</keyword>
<evidence type="ECO:0000313" key="9">
    <source>
        <dbReference type="EMBL" id="ODM97920.1"/>
    </source>
</evidence>
<comment type="caution">
    <text evidence="9">The sequence shown here is derived from an EMBL/GenBank/DDBJ whole genome shotgun (WGS) entry which is preliminary data.</text>
</comment>
<dbReference type="CDD" id="cd04280">
    <property type="entry name" value="ZnMc_astacin_like"/>
    <property type="match status" value="1"/>
</dbReference>
<evidence type="ECO:0000256" key="2">
    <source>
        <dbReference type="ARBA" id="ARBA00022670"/>
    </source>
</evidence>
<dbReference type="GO" id="GO:0004222">
    <property type="term" value="F:metalloendopeptidase activity"/>
    <property type="evidence" value="ECO:0007669"/>
    <property type="project" value="InterPro"/>
</dbReference>
<name>A0A1D2MY45_ORCCI</name>
<sequence length="332" mass="37958">MPTFVLQLPQKFAFTLSVDCAEILRFRREMCVNSLYVLFFTKILASSCASQDGSLSSSPKTPSYSGPLYFTGVNVMPCTTNDGVPNKFLKNGIINLDNRWESFNIYLDEGYSVEELFNVENVMWNLSQILPCIPFKIWPSNSTPSGDYVHIIRGNSNGCSSYVGKQGGRQVHLELGLELIYKIMNMQSPGCFHPGTITHEFLHALGQSWFRFFFSFQFGTCQIEIIWHYFNYLGFHHEHGRPDRDDFIDIEWGNVIPGLEHAFQKYSWKDVTAFGVAYNIKSIMHYDNYAFSRNGEPTILPKGGNKTESTGSLELQDTDVEKLRRMYNCSSH</sequence>
<comment type="cofactor">
    <cofactor evidence="1">
        <name>Zn(2+)</name>
        <dbReference type="ChEBI" id="CHEBI:29105"/>
    </cofactor>
</comment>
<dbReference type="PANTHER" id="PTHR10127">
    <property type="entry name" value="DISCOIDIN, CUB, EGF, LAMININ , AND ZINC METALLOPROTEASE DOMAIN CONTAINING"/>
    <property type="match status" value="1"/>
</dbReference>
<dbReference type="STRING" id="48709.A0A1D2MY45"/>
<keyword evidence="2" id="KW-0645">Protease</keyword>
<feature type="domain" description="Peptidase M12A" evidence="8">
    <location>
        <begin position="91"/>
        <end position="330"/>
    </location>
</feature>
<evidence type="ECO:0000256" key="1">
    <source>
        <dbReference type="ARBA" id="ARBA00001947"/>
    </source>
</evidence>
<protein>
    <submittedName>
        <fullName evidence="9">Zinc metalloproteinase nas-14</fullName>
    </submittedName>
</protein>
<evidence type="ECO:0000256" key="7">
    <source>
        <dbReference type="PROSITE-ProRule" id="PRU01211"/>
    </source>
</evidence>
<dbReference type="InterPro" id="IPR006026">
    <property type="entry name" value="Peptidase_Metallo"/>
</dbReference>
<dbReference type="InterPro" id="IPR034035">
    <property type="entry name" value="Astacin-like_dom"/>
</dbReference>
<keyword evidence="10" id="KW-1185">Reference proteome</keyword>
<dbReference type="InterPro" id="IPR001506">
    <property type="entry name" value="Peptidase_M12A"/>
</dbReference>
<accession>A0A1D2MY45</accession>
<dbReference type="GO" id="GO:0006508">
    <property type="term" value="P:proteolysis"/>
    <property type="evidence" value="ECO:0007669"/>
    <property type="project" value="InterPro"/>
</dbReference>
<proteinExistence type="predicted"/>
<reference evidence="9 10" key="1">
    <citation type="journal article" date="2016" name="Genome Biol. Evol.">
        <title>Gene Family Evolution Reflects Adaptation to Soil Environmental Stressors in the Genome of the Collembolan Orchesella cincta.</title>
        <authorList>
            <person name="Faddeeva-Vakhrusheva A."/>
            <person name="Derks M.F."/>
            <person name="Anvar S.Y."/>
            <person name="Agamennone V."/>
            <person name="Suring W."/>
            <person name="Smit S."/>
            <person name="van Straalen N.M."/>
            <person name="Roelofs D."/>
        </authorList>
    </citation>
    <scope>NUCLEOTIDE SEQUENCE [LARGE SCALE GENOMIC DNA]</scope>
    <source>
        <tissue evidence="9">Mixed pool</tissue>
    </source>
</reference>
<comment type="caution">
    <text evidence="7">Lacks conserved residue(s) required for the propagation of feature annotation.</text>
</comment>
<evidence type="ECO:0000256" key="3">
    <source>
        <dbReference type="ARBA" id="ARBA00022723"/>
    </source>
</evidence>
<dbReference type="GO" id="GO:0008270">
    <property type="term" value="F:zinc ion binding"/>
    <property type="evidence" value="ECO:0007669"/>
    <property type="project" value="InterPro"/>
</dbReference>
<dbReference type="EMBL" id="LJIJ01000395">
    <property type="protein sequence ID" value="ODM97920.1"/>
    <property type="molecule type" value="Genomic_DNA"/>
</dbReference>
<dbReference type="Gene3D" id="3.40.390.10">
    <property type="entry name" value="Collagenase (Catalytic Domain)"/>
    <property type="match status" value="2"/>
</dbReference>
<gene>
    <name evidence="9" type="ORF">Ocin01_08768</name>
</gene>
<dbReference type="OrthoDB" id="291007at2759"/>
<keyword evidence="4" id="KW-0378">Hydrolase</keyword>
<keyword evidence="3" id="KW-0479">Metal-binding</keyword>